<dbReference type="Gramene" id="PVH66982">
    <property type="protein sequence ID" value="PVH66982"/>
    <property type="gene ID" value="PAHAL_1G399600"/>
</dbReference>
<dbReference type="Proteomes" id="UP000243499">
    <property type="component" value="Chromosome 1"/>
</dbReference>
<organism evidence="2">
    <name type="scientific">Panicum hallii</name>
    <dbReference type="NCBI Taxonomy" id="206008"/>
    <lineage>
        <taxon>Eukaryota</taxon>
        <taxon>Viridiplantae</taxon>
        <taxon>Streptophyta</taxon>
        <taxon>Embryophyta</taxon>
        <taxon>Tracheophyta</taxon>
        <taxon>Spermatophyta</taxon>
        <taxon>Magnoliopsida</taxon>
        <taxon>Liliopsida</taxon>
        <taxon>Poales</taxon>
        <taxon>Poaceae</taxon>
        <taxon>PACMAD clade</taxon>
        <taxon>Panicoideae</taxon>
        <taxon>Panicodae</taxon>
        <taxon>Paniceae</taxon>
        <taxon>Panicinae</taxon>
        <taxon>Panicum</taxon>
        <taxon>Panicum sect. Panicum</taxon>
    </lineage>
</organism>
<feature type="region of interest" description="Disordered" evidence="1">
    <location>
        <begin position="91"/>
        <end position="114"/>
    </location>
</feature>
<reference evidence="2" key="1">
    <citation type="submission" date="2018-04" db="EMBL/GenBank/DDBJ databases">
        <title>WGS assembly of Panicum hallii.</title>
        <authorList>
            <person name="Lovell J."/>
            <person name="Jenkins J."/>
            <person name="Lowry D."/>
            <person name="Mamidi S."/>
            <person name="Sreedasyam A."/>
            <person name="Weng X."/>
            <person name="Barry K."/>
            <person name="Bonette J."/>
            <person name="Campitelli B."/>
            <person name="Daum C."/>
            <person name="Gordon S."/>
            <person name="Gould B."/>
            <person name="Lipzen A."/>
            <person name="Macqueen A."/>
            <person name="Palacio-Mejia J."/>
            <person name="Plott C."/>
            <person name="Shakirov E."/>
            <person name="Shu S."/>
            <person name="Yoshinaga Y."/>
            <person name="Zane M."/>
            <person name="Rokhsar D."/>
            <person name="Grimwood J."/>
            <person name="Schmutz J."/>
            <person name="Juenger T."/>
        </authorList>
    </citation>
    <scope>NUCLEOTIDE SEQUENCE [LARGE SCALE GENOMIC DNA]</scope>
    <source>
        <strain evidence="2">FIL2</strain>
    </source>
</reference>
<protein>
    <submittedName>
        <fullName evidence="2">Uncharacterized protein</fullName>
    </submittedName>
</protein>
<evidence type="ECO:0000313" key="2">
    <source>
        <dbReference type="EMBL" id="PVH66982.1"/>
    </source>
</evidence>
<feature type="region of interest" description="Disordered" evidence="1">
    <location>
        <begin position="1"/>
        <end position="51"/>
    </location>
</feature>
<sequence length="143" mass="15827">MARSPREIRAAASRGRRSPASDRNQRGVRISSPGRRARRSRRSRGSNAPQIFRPFAWPGIARARFPQSSCSSLPYHPGLNLGGVFDSGRHRAGAVEQPSKINSIDASDGQRNATRWPVRQHVAIASANCMPWRINVPNTHSRP</sequence>
<dbReference type="EMBL" id="CM008046">
    <property type="protein sequence ID" value="PVH66982.1"/>
    <property type="molecule type" value="Genomic_DNA"/>
</dbReference>
<dbReference type="AlphaFoldDB" id="A0A2T8KXW0"/>
<proteinExistence type="predicted"/>
<evidence type="ECO:0000256" key="1">
    <source>
        <dbReference type="SAM" id="MobiDB-lite"/>
    </source>
</evidence>
<feature type="compositionally biased region" description="Polar residues" evidence="1">
    <location>
        <begin position="99"/>
        <end position="113"/>
    </location>
</feature>
<accession>A0A2T8KXW0</accession>
<name>A0A2T8KXW0_9POAL</name>
<feature type="compositionally biased region" description="Basic residues" evidence="1">
    <location>
        <begin position="35"/>
        <end position="44"/>
    </location>
</feature>
<gene>
    <name evidence="2" type="ORF">PAHAL_1G399600</name>
</gene>